<gene>
    <name evidence="2" type="ORF">FSP39_023018</name>
</gene>
<protein>
    <recommendedName>
        <fullName evidence="1">Dienelactone hydrolase domain-containing protein</fullName>
    </recommendedName>
</protein>
<dbReference type="InterPro" id="IPR051049">
    <property type="entry name" value="Dienelactone_hydrolase-like"/>
</dbReference>
<dbReference type="Pfam" id="PF01738">
    <property type="entry name" value="DLH"/>
    <property type="match status" value="1"/>
</dbReference>
<dbReference type="Proteomes" id="UP001186944">
    <property type="component" value="Unassembled WGS sequence"/>
</dbReference>
<dbReference type="InterPro" id="IPR029058">
    <property type="entry name" value="AB_hydrolase_fold"/>
</dbReference>
<keyword evidence="3" id="KW-1185">Reference proteome</keyword>
<evidence type="ECO:0000313" key="2">
    <source>
        <dbReference type="EMBL" id="KAK3088723.1"/>
    </source>
</evidence>
<dbReference type="EMBL" id="VSWD01000011">
    <property type="protein sequence ID" value="KAK3088723.1"/>
    <property type="molecule type" value="Genomic_DNA"/>
</dbReference>
<dbReference type="PANTHER" id="PTHR46623">
    <property type="entry name" value="CARBOXYMETHYLENEBUTENOLIDASE-RELATED"/>
    <property type="match status" value="1"/>
</dbReference>
<sequence length="225" mass="24204">MRVTIKTENPQGDCPGELSGHGEGKTMGLVVIQEWWGMNQYIVDKAKEIGKEGGFVTIVPDLYRGKVAKDREEAGHLKNGLDWMGAVKDIEGAEQYLKSVGCLKVGVTGFCMGGALSLAAAALVPGLTAAAPFYGIPSPDLCDVSKIKIPLQCHFGELDTVEGLSAPKDQDELKARLDTGGVNYEFFSYKAGHAFANGTSPNFVKECNDLAMKRMYSFMTKNLSG</sequence>
<dbReference type="AlphaFoldDB" id="A0AA89BP66"/>
<dbReference type="GO" id="GO:0016787">
    <property type="term" value="F:hydrolase activity"/>
    <property type="evidence" value="ECO:0007669"/>
    <property type="project" value="InterPro"/>
</dbReference>
<dbReference type="PANTHER" id="PTHR46623:SF6">
    <property type="entry name" value="ALPHA_BETA-HYDROLASES SUPERFAMILY PROTEIN"/>
    <property type="match status" value="1"/>
</dbReference>
<feature type="domain" description="Dienelactone hydrolase" evidence="1">
    <location>
        <begin position="25"/>
        <end position="221"/>
    </location>
</feature>
<name>A0AA89BP66_PINIB</name>
<organism evidence="2 3">
    <name type="scientific">Pinctada imbricata</name>
    <name type="common">Atlantic pearl-oyster</name>
    <name type="synonym">Pinctada martensii</name>
    <dbReference type="NCBI Taxonomy" id="66713"/>
    <lineage>
        <taxon>Eukaryota</taxon>
        <taxon>Metazoa</taxon>
        <taxon>Spiralia</taxon>
        <taxon>Lophotrochozoa</taxon>
        <taxon>Mollusca</taxon>
        <taxon>Bivalvia</taxon>
        <taxon>Autobranchia</taxon>
        <taxon>Pteriomorphia</taxon>
        <taxon>Pterioida</taxon>
        <taxon>Pterioidea</taxon>
        <taxon>Pteriidae</taxon>
        <taxon>Pinctada</taxon>
    </lineage>
</organism>
<comment type="caution">
    <text evidence="2">The sequence shown here is derived from an EMBL/GenBank/DDBJ whole genome shotgun (WGS) entry which is preliminary data.</text>
</comment>
<dbReference type="SUPFAM" id="SSF53474">
    <property type="entry name" value="alpha/beta-Hydrolases"/>
    <property type="match status" value="1"/>
</dbReference>
<dbReference type="InterPro" id="IPR002925">
    <property type="entry name" value="Dienelactn_hydro"/>
</dbReference>
<accession>A0AA89BP66</accession>
<evidence type="ECO:0000259" key="1">
    <source>
        <dbReference type="Pfam" id="PF01738"/>
    </source>
</evidence>
<dbReference type="Gene3D" id="3.40.50.1820">
    <property type="entry name" value="alpha/beta hydrolase"/>
    <property type="match status" value="1"/>
</dbReference>
<reference evidence="2" key="1">
    <citation type="submission" date="2019-08" db="EMBL/GenBank/DDBJ databases">
        <title>The improved chromosome-level genome for the pearl oyster Pinctada fucata martensii using PacBio sequencing and Hi-C.</title>
        <authorList>
            <person name="Zheng Z."/>
        </authorList>
    </citation>
    <scope>NUCLEOTIDE SEQUENCE</scope>
    <source>
        <strain evidence="2">ZZ-2019</strain>
        <tissue evidence="2">Adductor muscle</tissue>
    </source>
</reference>
<proteinExistence type="predicted"/>
<evidence type="ECO:0000313" key="3">
    <source>
        <dbReference type="Proteomes" id="UP001186944"/>
    </source>
</evidence>